<comment type="caution">
    <text evidence="1">The sequence shown here is derived from an EMBL/GenBank/DDBJ whole genome shotgun (WGS) entry which is preliminary data.</text>
</comment>
<dbReference type="Proteomes" id="UP001311232">
    <property type="component" value="Unassembled WGS sequence"/>
</dbReference>
<dbReference type="EMBL" id="JAHHUM010000042">
    <property type="protein sequence ID" value="KAK5623215.1"/>
    <property type="molecule type" value="Genomic_DNA"/>
</dbReference>
<reference evidence="1 2" key="1">
    <citation type="submission" date="2021-06" db="EMBL/GenBank/DDBJ databases">
        <authorList>
            <person name="Palmer J.M."/>
        </authorList>
    </citation>
    <scope>NUCLEOTIDE SEQUENCE [LARGE SCALE GENOMIC DNA]</scope>
    <source>
        <strain evidence="1 2">MEX-2019</strain>
        <tissue evidence="1">Muscle</tissue>
    </source>
</reference>
<evidence type="ECO:0000313" key="2">
    <source>
        <dbReference type="Proteomes" id="UP001311232"/>
    </source>
</evidence>
<evidence type="ECO:0000313" key="1">
    <source>
        <dbReference type="EMBL" id="KAK5623215.1"/>
    </source>
</evidence>
<proteinExistence type="predicted"/>
<keyword evidence="2" id="KW-1185">Reference proteome</keyword>
<name>A0AAV9SQN7_9TELE</name>
<protein>
    <submittedName>
        <fullName evidence="1">Uncharacterized protein</fullName>
    </submittedName>
</protein>
<gene>
    <name evidence="1" type="ORF">CRENBAI_017793</name>
</gene>
<dbReference type="AlphaFoldDB" id="A0AAV9SQN7"/>
<accession>A0AAV9SQN7</accession>
<organism evidence="1 2">
    <name type="scientific">Crenichthys baileyi</name>
    <name type="common">White River springfish</name>
    <dbReference type="NCBI Taxonomy" id="28760"/>
    <lineage>
        <taxon>Eukaryota</taxon>
        <taxon>Metazoa</taxon>
        <taxon>Chordata</taxon>
        <taxon>Craniata</taxon>
        <taxon>Vertebrata</taxon>
        <taxon>Euteleostomi</taxon>
        <taxon>Actinopterygii</taxon>
        <taxon>Neopterygii</taxon>
        <taxon>Teleostei</taxon>
        <taxon>Neoteleostei</taxon>
        <taxon>Acanthomorphata</taxon>
        <taxon>Ovalentaria</taxon>
        <taxon>Atherinomorphae</taxon>
        <taxon>Cyprinodontiformes</taxon>
        <taxon>Goodeidae</taxon>
        <taxon>Crenichthys</taxon>
    </lineage>
</organism>
<sequence length="113" mass="12804">MFNDLIHRFQTPFHKSWHPVTFMCLSVNHIMRTLAGLCTTCVHEELIQSFGSGVLDLSHIRKFQDRGLEDWSLTPLSICFLEIFKVKSFSALSAGSEMALFRFLSAPLGVISL</sequence>